<name>A0A5S3PTC5_9FLAO</name>
<dbReference type="Gene3D" id="3.40.50.300">
    <property type="entry name" value="P-loop containing nucleotide triphosphate hydrolases"/>
    <property type="match status" value="1"/>
</dbReference>
<comment type="caution">
    <text evidence="1">The sequence shown here is derived from an EMBL/GenBank/DDBJ whole genome shotgun (WGS) entry which is preliminary data.</text>
</comment>
<accession>A0A5S3PTC5</accession>
<dbReference type="SUPFAM" id="SSF52540">
    <property type="entry name" value="P-loop containing nucleoside triphosphate hydrolases"/>
    <property type="match status" value="1"/>
</dbReference>
<reference evidence="1 2" key="1">
    <citation type="submission" date="2019-05" db="EMBL/GenBank/DDBJ databases">
        <authorList>
            <person name="Zhang J.-Y."/>
            <person name="Feg X."/>
            <person name="Du Z.-J."/>
        </authorList>
    </citation>
    <scope>NUCLEOTIDE SEQUENCE [LARGE SCALE GENOMIC DNA]</scope>
    <source>
        <strain evidence="1 2">RZ26</strain>
    </source>
</reference>
<dbReference type="EMBL" id="VATY01000001">
    <property type="protein sequence ID" value="TMM58203.1"/>
    <property type="molecule type" value="Genomic_DNA"/>
</dbReference>
<dbReference type="InterPro" id="IPR027417">
    <property type="entry name" value="P-loop_NTPase"/>
</dbReference>
<sequence length="210" mass="24440">MVKKTNVPRNQTADNGFAIAFLGPDGSGKSTIIQKLLAKNLPFSRYDYFHLKPLFKAEGSKHVVQDNPHGQKPYGHLKSFLKLLFFVVQYNFGWVYNILRLKSQSSLIIFDRYYDDLLVDSRRYRYGGAMSTAKFIRHFIPKPRFYFILTTDADVIYSRKKEVPLNELKRQIVQYRNLADGKRYINIEVNRPPDEIASEIGRIIRNSING</sequence>
<evidence type="ECO:0008006" key="3">
    <source>
        <dbReference type="Google" id="ProtNLM"/>
    </source>
</evidence>
<dbReference type="AlphaFoldDB" id="A0A5S3PTC5"/>
<keyword evidence="2" id="KW-1185">Reference proteome</keyword>
<proteinExistence type="predicted"/>
<evidence type="ECO:0000313" key="2">
    <source>
        <dbReference type="Proteomes" id="UP000310314"/>
    </source>
</evidence>
<gene>
    <name evidence="1" type="ORF">FEE95_01895</name>
</gene>
<dbReference type="OrthoDB" id="2088152at2"/>
<dbReference type="Proteomes" id="UP000310314">
    <property type="component" value="Unassembled WGS sequence"/>
</dbReference>
<organism evidence="1 2">
    <name type="scientific">Maribacter algarum</name>
    <name type="common">ex Zhang et al. 2020</name>
    <dbReference type="NCBI Taxonomy" id="2578118"/>
    <lineage>
        <taxon>Bacteria</taxon>
        <taxon>Pseudomonadati</taxon>
        <taxon>Bacteroidota</taxon>
        <taxon>Flavobacteriia</taxon>
        <taxon>Flavobacteriales</taxon>
        <taxon>Flavobacteriaceae</taxon>
        <taxon>Maribacter</taxon>
    </lineage>
</organism>
<protein>
    <recommendedName>
        <fullName evidence="3">Thymidylate kinase</fullName>
    </recommendedName>
</protein>
<dbReference type="RefSeq" id="WP_138656135.1">
    <property type="nucleotide sequence ID" value="NZ_VATY01000001.1"/>
</dbReference>
<evidence type="ECO:0000313" key="1">
    <source>
        <dbReference type="EMBL" id="TMM58203.1"/>
    </source>
</evidence>